<dbReference type="InterPro" id="IPR005017">
    <property type="entry name" value="OMPP1/FadL/TodX"/>
</dbReference>
<keyword evidence="6" id="KW-0472">Membrane</keyword>
<sequence length="539" mass="60274">MKKLSLLMLAVAFSVGMVYAQNEMDAYRFSKNDLTGTARSVAMGGAFGALGGDISGIAINPAGIGVYQKSEIVTTMNFQNTKSQGQLNIGKQNENKFTFAFDNLAFVGTFPLYDDVVPFLNFGFSYNRLKSFDRKYAVMGDNTRSLTGYMAGRANFNEVPASRLSLKDNDFWGVWDSQDWLTVLGYNSFLINEGSNGGSYSPAISNNVSNDLFVEEKGYISSYDFNIGTSFSDIVSVGATISMTDINYRLYSQYTEYMPDGNGALADNRRFDLYNWNRTDGTGWQVKAGVIIKPVQEFRIGIAYHSPTWYKMTDHFAADLSHNLSGVSSSSLDPDYVAGTVKSYDGREDAVFDYKLRTPDKWTFSMAGVIGTKAIISADYELTNYKNNMKLFNRNSKAFSPDPNEYIKNDFKMASALRVGLEYRFTSKFSGRVGYSWVQSPFDSKIKNNGNEVTTDPRPVTQYAFDADTHYITYGLGYQFIPERRGKSDWSNGYFYTDVAFVMKSQKADLYSFAGADKASLKTNSFQGLLTLGYKFSMN</sequence>
<evidence type="ECO:0000256" key="5">
    <source>
        <dbReference type="ARBA" id="ARBA00022729"/>
    </source>
</evidence>
<evidence type="ECO:0000256" key="1">
    <source>
        <dbReference type="ARBA" id="ARBA00004571"/>
    </source>
</evidence>
<dbReference type="PANTHER" id="PTHR35093">
    <property type="entry name" value="OUTER MEMBRANE PROTEIN NMB0088-RELATED"/>
    <property type="match status" value="1"/>
</dbReference>
<evidence type="ECO:0000313" key="9">
    <source>
        <dbReference type="EMBL" id="SBV96846.1"/>
    </source>
</evidence>
<feature type="chain" id="PRO_5012781296" description="Outer membrane protein transport protein (OMPP1/FadL/TodX)" evidence="8">
    <location>
        <begin position="21"/>
        <end position="539"/>
    </location>
</feature>
<dbReference type="Gene3D" id="2.40.160.60">
    <property type="entry name" value="Outer membrane protein transport protein (OMPP1/FadL/TodX)"/>
    <property type="match status" value="1"/>
</dbReference>
<dbReference type="GO" id="GO:0009279">
    <property type="term" value="C:cell outer membrane"/>
    <property type="evidence" value="ECO:0007669"/>
    <property type="project" value="UniProtKB-SubCell"/>
</dbReference>
<comment type="subcellular location">
    <subcellularLocation>
        <location evidence="1">Cell outer membrane</location>
        <topology evidence="1">Multi-pass membrane protein</topology>
    </subcellularLocation>
</comment>
<protein>
    <recommendedName>
        <fullName evidence="10">Outer membrane protein transport protein (OMPP1/FadL/TodX)</fullName>
    </recommendedName>
</protein>
<dbReference type="GO" id="GO:0015483">
    <property type="term" value="F:long-chain fatty acid transporting porin activity"/>
    <property type="evidence" value="ECO:0007669"/>
    <property type="project" value="TreeGrafter"/>
</dbReference>
<feature type="signal peptide" evidence="8">
    <location>
        <begin position="1"/>
        <end position="20"/>
    </location>
</feature>
<evidence type="ECO:0000256" key="8">
    <source>
        <dbReference type="SAM" id="SignalP"/>
    </source>
</evidence>
<keyword evidence="7" id="KW-0998">Cell outer membrane</keyword>
<evidence type="ECO:0000256" key="7">
    <source>
        <dbReference type="ARBA" id="ARBA00023237"/>
    </source>
</evidence>
<evidence type="ECO:0008006" key="10">
    <source>
        <dbReference type="Google" id="ProtNLM"/>
    </source>
</evidence>
<dbReference type="Pfam" id="PF03349">
    <property type="entry name" value="Toluene_X"/>
    <property type="match status" value="1"/>
</dbReference>
<dbReference type="PANTHER" id="PTHR35093:SF8">
    <property type="entry name" value="OUTER MEMBRANE PROTEIN NMB0088-RELATED"/>
    <property type="match status" value="1"/>
</dbReference>
<dbReference type="SUPFAM" id="SSF56935">
    <property type="entry name" value="Porins"/>
    <property type="match status" value="1"/>
</dbReference>
<evidence type="ECO:0000256" key="4">
    <source>
        <dbReference type="ARBA" id="ARBA00022692"/>
    </source>
</evidence>
<organism evidence="9">
    <name type="scientific">uncultured Dysgonomonas sp</name>
    <dbReference type="NCBI Taxonomy" id="206096"/>
    <lineage>
        <taxon>Bacteria</taxon>
        <taxon>Pseudomonadati</taxon>
        <taxon>Bacteroidota</taxon>
        <taxon>Bacteroidia</taxon>
        <taxon>Bacteroidales</taxon>
        <taxon>Dysgonomonadaceae</taxon>
        <taxon>Dysgonomonas</taxon>
        <taxon>environmental samples</taxon>
    </lineage>
</organism>
<reference evidence="9" key="1">
    <citation type="submission" date="2016-04" db="EMBL/GenBank/DDBJ databases">
        <authorList>
            <person name="Evans L.H."/>
            <person name="Alamgir A."/>
            <person name="Owens N."/>
            <person name="Weber N.D."/>
            <person name="Virtaneva K."/>
            <person name="Barbian K."/>
            <person name="Babar A."/>
            <person name="Rosenke K."/>
        </authorList>
    </citation>
    <scope>NUCLEOTIDE SEQUENCE</scope>
    <source>
        <strain evidence="9">86-2</strain>
    </source>
</reference>
<evidence type="ECO:0000256" key="2">
    <source>
        <dbReference type="ARBA" id="ARBA00008163"/>
    </source>
</evidence>
<comment type="similarity">
    <text evidence="2">Belongs to the OmpP1/FadL family.</text>
</comment>
<keyword evidence="5 8" id="KW-0732">Signal</keyword>
<keyword evidence="4" id="KW-0812">Transmembrane</keyword>
<proteinExistence type="inferred from homology"/>
<name>A0A212JBP5_9BACT</name>
<accession>A0A212JBP5</accession>
<dbReference type="RefSeq" id="WP_135104037.1">
    <property type="nucleotide sequence ID" value="NZ_LT599021.1"/>
</dbReference>
<keyword evidence="3" id="KW-1134">Transmembrane beta strand</keyword>
<dbReference type="AlphaFoldDB" id="A0A212JBP5"/>
<evidence type="ECO:0000256" key="3">
    <source>
        <dbReference type="ARBA" id="ARBA00022452"/>
    </source>
</evidence>
<dbReference type="EMBL" id="FLUL01000001">
    <property type="protein sequence ID" value="SBV96846.1"/>
    <property type="molecule type" value="Genomic_DNA"/>
</dbReference>
<evidence type="ECO:0000256" key="6">
    <source>
        <dbReference type="ARBA" id="ARBA00023136"/>
    </source>
</evidence>
<gene>
    <name evidence="9" type="ORF">KL86DYS2_11167</name>
</gene>